<sequence>MVRLPLLLSGIALLPALAAAQERAPAEPDRHGPAPDAEMAGDEDIVVTGQRPPGSVIGDIAPELVLSPADIRTYGVSSITDLIAELGPQTTSGRGGRPVVLLNGKRISSFAEIRDIPTEAILRAEILPEEVALKYGYRADQKVVNIVLRPRFRTTTAELTGAAPTEGGQSSASAESSLLRINKEGRFNLALKYQRSSALYEDERDIVADTPRRPYDVTGNITAPVYGDEIDPALSALAGQPVTAAGVPAAAAQGAQPLTAFNRPINTTDTGRYRTLLPQTDSVSMNAVLNRTIFGDVSATVNGTLSYDESDSAQGLATASIRLPGESPFSPFAGETRLYRYLDEIDPRTQQSKTVTGHLGFTLSGAAKGWQWNATGNYDRTEIRTRTRNGVDIADFQAGIDALDPTLNPFAPIPAALMGGPLIDRARSVEGVGNIQLVANGTLARLPAGPVSATVKLGGEFNDLDAHSTRAGMMTDSDLSRDIASGQISLDLPLASRKRGFIGPLGELSANVNLAYDRLSDFGGLTTLGYGLNWTPIPAIRLIASVTEDENAPTMQQLGNPTIATSGVRIFDYVRGETVDVTRISGGNPTLQADDRRVFKLGATIRPFTGNDLTLSADYVNSRVRDAVAAFPTPTAAIEAAFPDRFVRDASGQLVSVDSRPINFTRQNSEELRWGINFSKQLSSPPAGAGNRPMLRELARDAGDGPPAERPAGSDADRPRGAGFGPGGGGFGRGPGGRGTRMQFAVYHTVHLREEILVRPDGPMLDLLDGDAIGSTGGQPRHEVEAQAGLTHNGLGARLSAAWRSGTDVNGGPDGSDSLHFSSLTTINLRFFADLGQQAKLVSAVPFLRGSRITLSVTNLFNERMRVRDAVGITPVSYQPDYLDPLGRSIRISFRKLFFPPRPSGPRP</sequence>
<dbReference type="AlphaFoldDB" id="A0A1S1HJ03"/>
<keyword evidence="8" id="KW-1185">Reference proteome</keyword>
<proteinExistence type="predicted"/>
<feature type="signal peptide" evidence="5">
    <location>
        <begin position="1"/>
        <end position="20"/>
    </location>
</feature>
<comment type="caution">
    <text evidence="7">The sequence shown here is derived from an EMBL/GenBank/DDBJ whole genome shotgun (WGS) entry which is preliminary data.</text>
</comment>
<gene>
    <name evidence="7" type="ORF">BHE75_03438</name>
</gene>
<evidence type="ECO:0000259" key="6">
    <source>
        <dbReference type="Pfam" id="PF00593"/>
    </source>
</evidence>
<protein>
    <recommendedName>
        <fullName evidence="6">TonB-dependent receptor-like beta-barrel domain-containing protein</fullName>
    </recommendedName>
</protein>
<dbReference type="EMBL" id="MIPT01000001">
    <property type="protein sequence ID" value="OHT21431.1"/>
    <property type="molecule type" value="Genomic_DNA"/>
</dbReference>
<keyword evidence="5" id="KW-0732">Signal</keyword>
<evidence type="ECO:0000256" key="2">
    <source>
        <dbReference type="ARBA" id="ARBA00023136"/>
    </source>
</evidence>
<dbReference type="Gene3D" id="2.40.170.20">
    <property type="entry name" value="TonB-dependent receptor, beta-barrel domain"/>
    <property type="match status" value="2"/>
</dbReference>
<evidence type="ECO:0000256" key="1">
    <source>
        <dbReference type="ARBA" id="ARBA00004442"/>
    </source>
</evidence>
<evidence type="ECO:0000313" key="7">
    <source>
        <dbReference type="EMBL" id="OHT21431.1"/>
    </source>
</evidence>
<feature type="region of interest" description="Disordered" evidence="4">
    <location>
        <begin position="698"/>
        <end position="737"/>
    </location>
</feature>
<dbReference type="SUPFAM" id="SSF56935">
    <property type="entry name" value="Porins"/>
    <property type="match status" value="1"/>
</dbReference>
<accession>A0A1S1HJ03</accession>
<name>A0A1S1HJ03_9SPHN</name>
<keyword evidence="2" id="KW-0472">Membrane</keyword>
<organism evidence="7 8">
    <name type="scientific">Edaphosphingomonas haloaromaticamans</name>
    <dbReference type="NCBI Taxonomy" id="653954"/>
    <lineage>
        <taxon>Bacteria</taxon>
        <taxon>Pseudomonadati</taxon>
        <taxon>Pseudomonadota</taxon>
        <taxon>Alphaproteobacteria</taxon>
        <taxon>Sphingomonadales</taxon>
        <taxon>Rhizorhabdaceae</taxon>
        <taxon>Edaphosphingomonas</taxon>
    </lineage>
</organism>
<evidence type="ECO:0000256" key="5">
    <source>
        <dbReference type="SAM" id="SignalP"/>
    </source>
</evidence>
<evidence type="ECO:0000313" key="8">
    <source>
        <dbReference type="Proteomes" id="UP000179467"/>
    </source>
</evidence>
<dbReference type="OrthoDB" id="7224136at2"/>
<dbReference type="InterPro" id="IPR000531">
    <property type="entry name" value="Beta-barrel_TonB"/>
</dbReference>
<dbReference type="Pfam" id="PF00593">
    <property type="entry name" value="TonB_dep_Rec_b-barrel"/>
    <property type="match status" value="1"/>
</dbReference>
<comment type="subcellular location">
    <subcellularLocation>
        <location evidence="1">Cell outer membrane</location>
    </subcellularLocation>
</comment>
<dbReference type="GO" id="GO:0009279">
    <property type="term" value="C:cell outer membrane"/>
    <property type="evidence" value="ECO:0007669"/>
    <property type="project" value="UniProtKB-SubCell"/>
</dbReference>
<feature type="compositionally biased region" description="Gly residues" evidence="4">
    <location>
        <begin position="722"/>
        <end position="737"/>
    </location>
</feature>
<evidence type="ECO:0000256" key="3">
    <source>
        <dbReference type="ARBA" id="ARBA00023237"/>
    </source>
</evidence>
<dbReference type="PANTHER" id="PTHR47234:SF3">
    <property type="entry name" value="SECRETIN_TONB SHORT N-TERMINAL DOMAIN-CONTAINING PROTEIN"/>
    <property type="match status" value="1"/>
</dbReference>
<reference evidence="7 8" key="1">
    <citation type="submission" date="2016-09" db="EMBL/GenBank/DDBJ databases">
        <title>Metabolic pathway, cell adaptation mechanisms and a novel monoxygenase revealed through proteogenomic-transcription analysis of a Sphingomonas haloaromaticamans strain degrading the fungicide ortho-phenylphenol.</title>
        <authorList>
            <person name="Perruchon C."/>
            <person name="Papadopoulou E.S."/>
            <person name="Rousidou C."/>
            <person name="Vasileiadis S."/>
            <person name="Tanou G."/>
            <person name="Amoutzias G."/>
            <person name="Molassiotis A."/>
            <person name="Karpouzas D.G."/>
        </authorList>
    </citation>
    <scope>NUCLEOTIDE SEQUENCE [LARGE SCALE GENOMIC DNA]</scope>
    <source>
        <strain evidence="7 8">P3</strain>
    </source>
</reference>
<feature type="chain" id="PRO_5010254772" description="TonB-dependent receptor-like beta-barrel domain-containing protein" evidence="5">
    <location>
        <begin position="21"/>
        <end position="908"/>
    </location>
</feature>
<feature type="domain" description="TonB-dependent receptor-like beta-barrel" evidence="6">
    <location>
        <begin position="300"/>
        <end position="664"/>
    </location>
</feature>
<dbReference type="Proteomes" id="UP000179467">
    <property type="component" value="Unassembled WGS sequence"/>
</dbReference>
<dbReference type="InterPro" id="IPR036942">
    <property type="entry name" value="Beta-barrel_TonB_sf"/>
</dbReference>
<evidence type="ECO:0000256" key="4">
    <source>
        <dbReference type="SAM" id="MobiDB-lite"/>
    </source>
</evidence>
<keyword evidence="3" id="KW-0998">Cell outer membrane</keyword>
<dbReference type="PANTHER" id="PTHR47234">
    <property type="match status" value="1"/>
</dbReference>